<dbReference type="PANTHER" id="PTHR47424:SF3">
    <property type="entry name" value="REGULATORY PROTEIN GAL4"/>
    <property type="match status" value="1"/>
</dbReference>
<dbReference type="CDD" id="cd12148">
    <property type="entry name" value="fungal_TF_MHR"/>
    <property type="match status" value="1"/>
</dbReference>
<gene>
    <name evidence="6" type="ORF">CLO192961_LOCUS447294</name>
</gene>
<evidence type="ECO:0000313" key="7">
    <source>
        <dbReference type="Proteomes" id="UP000766486"/>
    </source>
</evidence>
<organism evidence="6 7">
    <name type="scientific">Bionectria ochroleuca</name>
    <name type="common">Gliocladium roseum</name>
    <dbReference type="NCBI Taxonomy" id="29856"/>
    <lineage>
        <taxon>Eukaryota</taxon>
        <taxon>Fungi</taxon>
        <taxon>Dikarya</taxon>
        <taxon>Ascomycota</taxon>
        <taxon>Pezizomycotina</taxon>
        <taxon>Sordariomycetes</taxon>
        <taxon>Hypocreomycetidae</taxon>
        <taxon>Hypocreales</taxon>
        <taxon>Bionectriaceae</taxon>
        <taxon>Clonostachys</taxon>
    </lineage>
</organism>
<protein>
    <recommendedName>
        <fullName evidence="5">Xylanolytic transcriptional activator regulatory domain-containing protein</fullName>
    </recommendedName>
</protein>
<proteinExistence type="predicted"/>
<dbReference type="InterPro" id="IPR007219">
    <property type="entry name" value="XnlR_reg_dom"/>
</dbReference>
<evidence type="ECO:0000256" key="3">
    <source>
        <dbReference type="ARBA" id="ARBA00023163"/>
    </source>
</evidence>
<dbReference type="Proteomes" id="UP000766486">
    <property type="component" value="Unassembled WGS sequence"/>
</dbReference>
<dbReference type="Pfam" id="PF04082">
    <property type="entry name" value="Fungal_trans"/>
    <property type="match status" value="1"/>
</dbReference>
<dbReference type="SMART" id="SM00906">
    <property type="entry name" value="Fungal_trans"/>
    <property type="match status" value="1"/>
</dbReference>
<sequence>MGTLLDSYFQYFHTLTPIVHEPTIRAQLTGALALPNGRGSRVLFNMIFAMGSLDSATDDGPDYPGLVFYERARSALQHDLLQEGSLLLVQGLAIMSLYLQRTSKPNASYLCLGFAIRMAMALGVHVSTTNNKNQGFTVLESEERCRIWWGLVTLETGMCMTYGRSHCVNLPSLSSVRLPVNTDDEYLTVSSTQPPSDSLLTTRYSALITQARLSQMALGALDRMSRSLPSPTVEQIKWCGDHFLDQLATLPSYSQESSQPSYGLASAIQTWRARDYASILYRPVLLSAAWSSAGRSALDDSVYKIIETCRTLASQNLEDISNFVTTNPDPRNGCEWYTLYFGMQASLTILLSIVWEPNHPCAPSWREQITDTIKWLRLLQSMKSLGMSWVQIMEDVLAAPAEDMIDNSGFALPFGEHLTQETDTFDFDRYFAEIWQDQTQGGNPRDGTEANVWEDILMRLSTGF</sequence>
<accession>A0ABY6UYM8</accession>
<keyword evidence="1" id="KW-0805">Transcription regulation</keyword>
<dbReference type="InterPro" id="IPR051127">
    <property type="entry name" value="Fungal_SecMet_Regulators"/>
</dbReference>
<evidence type="ECO:0000256" key="2">
    <source>
        <dbReference type="ARBA" id="ARBA00023125"/>
    </source>
</evidence>
<dbReference type="EMBL" id="CABFNS010000930">
    <property type="protein sequence ID" value="VUC36544.1"/>
    <property type="molecule type" value="Genomic_DNA"/>
</dbReference>
<evidence type="ECO:0000313" key="6">
    <source>
        <dbReference type="EMBL" id="VUC36544.1"/>
    </source>
</evidence>
<comment type="caution">
    <text evidence="6">The sequence shown here is derived from an EMBL/GenBank/DDBJ whole genome shotgun (WGS) entry which is preliminary data.</text>
</comment>
<dbReference type="PANTHER" id="PTHR47424">
    <property type="entry name" value="REGULATORY PROTEIN GAL4"/>
    <property type="match status" value="1"/>
</dbReference>
<name>A0ABY6UYM8_BIOOC</name>
<reference evidence="6 7" key="1">
    <citation type="submission" date="2019-06" db="EMBL/GenBank/DDBJ databases">
        <authorList>
            <person name="Broberg M."/>
        </authorList>
    </citation>
    <scope>NUCLEOTIDE SEQUENCE [LARGE SCALE GENOMIC DNA]</scope>
</reference>
<keyword evidence="4" id="KW-0539">Nucleus</keyword>
<evidence type="ECO:0000256" key="1">
    <source>
        <dbReference type="ARBA" id="ARBA00023015"/>
    </source>
</evidence>
<keyword evidence="2" id="KW-0238">DNA-binding</keyword>
<feature type="domain" description="Xylanolytic transcriptional activator regulatory" evidence="5">
    <location>
        <begin position="108"/>
        <end position="185"/>
    </location>
</feature>
<keyword evidence="3" id="KW-0804">Transcription</keyword>
<evidence type="ECO:0000256" key="4">
    <source>
        <dbReference type="ARBA" id="ARBA00023242"/>
    </source>
</evidence>
<evidence type="ECO:0000259" key="5">
    <source>
        <dbReference type="SMART" id="SM00906"/>
    </source>
</evidence>
<keyword evidence="7" id="KW-1185">Reference proteome</keyword>